<proteinExistence type="predicted"/>
<gene>
    <name evidence="1" type="ORF">LVY72_09670</name>
</gene>
<evidence type="ECO:0000313" key="1">
    <source>
        <dbReference type="EMBL" id="MCG2622185.1"/>
    </source>
</evidence>
<keyword evidence="2" id="KW-1185">Reference proteome</keyword>
<sequence>MIHRNNPTVRNTYLYRIYDRHGALLYVGTADGPDLRLGAHGNRHRRWWPEAAAARWERFHDPDEAAYAERVAAVLESPRHGTASGRLQPGTYSEGGRLCPELELELERYGVVEAEGAKYRSLRLLAARKWCEALDLWRRGRREDAAGACDWINYFGAELQKISRITEPEFEKMLASTGLPGR</sequence>
<protein>
    <submittedName>
        <fullName evidence="1">GIY-YIG nuclease family protein</fullName>
    </submittedName>
</protein>
<comment type="caution">
    <text evidence="1">The sequence shown here is derived from an EMBL/GenBank/DDBJ whole genome shotgun (WGS) entry which is preliminary data.</text>
</comment>
<name>A0ABS9L681_9MICC</name>
<evidence type="ECO:0000313" key="2">
    <source>
        <dbReference type="Proteomes" id="UP001165368"/>
    </source>
</evidence>
<dbReference type="Proteomes" id="UP001165368">
    <property type="component" value="Unassembled WGS sequence"/>
</dbReference>
<accession>A0ABS9L681</accession>
<dbReference type="RefSeq" id="WP_237820240.1">
    <property type="nucleotide sequence ID" value="NZ_JAKLTQ010000005.1"/>
</dbReference>
<reference evidence="1" key="1">
    <citation type="submission" date="2022-01" db="EMBL/GenBank/DDBJ databases">
        <authorList>
            <person name="Jo J.-H."/>
            <person name="Im W.-T."/>
        </authorList>
    </citation>
    <scope>NUCLEOTIDE SEQUENCE</scope>
    <source>
        <strain evidence="1">I2-34</strain>
    </source>
</reference>
<dbReference type="EMBL" id="JAKLTQ010000005">
    <property type="protein sequence ID" value="MCG2622185.1"/>
    <property type="molecule type" value="Genomic_DNA"/>
</dbReference>
<organism evidence="1 2">
    <name type="scientific">Arthrobacter hankyongi</name>
    <dbReference type="NCBI Taxonomy" id="2904801"/>
    <lineage>
        <taxon>Bacteria</taxon>
        <taxon>Bacillati</taxon>
        <taxon>Actinomycetota</taxon>
        <taxon>Actinomycetes</taxon>
        <taxon>Micrococcales</taxon>
        <taxon>Micrococcaceae</taxon>
        <taxon>Arthrobacter</taxon>
    </lineage>
</organism>